<feature type="domain" description="AAA+ ATPase" evidence="2">
    <location>
        <begin position="322"/>
        <end position="494"/>
    </location>
</feature>
<dbReference type="STRING" id="1027249.SAMN05216179_1045"/>
<dbReference type="Proteomes" id="UP000184184">
    <property type="component" value="Unassembled WGS sequence"/>
</dbReference>
<accession>A0A1M7LE13</accession>
<dbReference type="InterPro" id="IPR011704">
    <property type="entry name" value="ATPase_dyneun-rel_AAA"/>
</dbReference>
<dbReference type="EMBL" id="FRCZ01000001">
    <property type="protein sequence ID" value="SHM76299.1"/>
    <property type="molecule type" value="Genomic_DNA"/>
</dbReference>
<keyword evidence="4" id="KW-1185">Reference proteome</keyword>
<proteinExistence type="predicted"/>
<dbReference type="SUPFAM" id="SSF52540">
    <property type="entry name" value="P-loop containing nucleoside triphosphate hydrolases"/>
    <property type="match status" value="1"/>
</dbReference>
<organism evidence="3 4">
    <name type="scientific">Gracilibacillus kekensis</name>
    <dbReference type="NCBI Taxonomy" id="1027249"/>
    <lineage>
        <taxon>Bacteria</taxon>
        <taxon>Bacillati</taxon>
        <taxon>Bacillota</taxon>
        <taxon>Bacilli</taxon>
        <taxon>Bacillales</taxon>
        <taxon>Bacillaceae</taxon>
        <taxon>Gracilibacillus</taxon>
    </lineage>
</organism>
<evidence type="ECO:0000256" key="1">
    <source>
        <dbReference type="SAM" id="MobiDB-lite"/>
    </source>
</evidence>
<dbReference type="RefSeq" id="WP_073200256.1">
    <property type="nucleotide sequence ID" value="NZ_FRCZ01000001.1"/>
</dbReference>
<dbReference type="GO" id="GO:0016887">
    <property type="term" value="F:ATP hydrolysis activity"/>
    <property type="evidence" value="ECO:0007669"/>
    <property type="project" value="InterPro"/>
</dbReference>
<protein>
    <submittedName>
        <fullName evidence="3">AAA domain (Dynein-related subfamily)</fullName>
    </submittedName>
</protein>
<evidence type="ECO:0000313" key="4">
    <source>
        <dbReference type="Proteomes" id="UP000184184"/>
    </source>
</evidence>
<dbReference type="InterPro" id="IPR052934">
    <property type="entry name" value="Methyl-DNA_Rec/Restrict_Enz"/>
</dbReference>
<name>A0A1M7LE13_9BACI</name>
<dbReference type="Pfam" id="PF07728">
    <property type="entry name" value="AAA_5"/>
    <property type="match status" value="1"/>
</dbReference>
<reference evidence="3 4" key="1">
    <citation type="submission" date="2016-11" db="EMBL/GenBank/DDBJ databases">
        <authorList>
            <person name="Jaros S."/>
            <person name="Januszkiewicz K."/>
            <person name="Wedrychowicz H."/>
        </authorList>
    </citation>
    <scope>NUCLEOTIDE SEQUENCE [LARGE SCALE GENOMIC DNA]</scope>
    <source>
        <strain evidence="3 4">CGMCC 1.10681</strain>
    </source>
</reference>
<sequence length="607" mass="70343">MAIYYESHTDDRKIIYNTAEKWKNECLLDNKSIIWDGEHIWTEQNMNRFRAIFIENPDASGNSFDDKLKKQLENEAESVYKFAIEIMFIYYLFPYKGSVSYKTKMEKLEMIASWGRIKLDPSLKVFEALKDGLGATGTFYNTSKYFEISFLFLAVEKLKGLSLDIRKEILHDPKQLKRHADEMRQSLGKRVQILHIFLHLLLPKYFESIASWGNKGQIVKAYSEYITDDSVEDTDEQLLIIREKLQEQYPDRQIDFYRIPEIAEVWQKKKPEQDPPQDTDNELNEQKIDRPLIMENIEKELEGLVFENVDLLLNQVMTSIQNGKHIILTGPPGTGKSKLASKICDMYQVQTSMVTASSNWSTYETIGGYMPDKEGNLHFNEGIFLKCVKDTTTNQPTNKWLIIDEINRADIDKAFGSLFSVLTGDEITLPFESESGDSIVMKPQGKEKDFKTNDHTYVIPNDWRIIATMNTVDKASLYEMSYAFMRRFAFIPVTIPKNITPSLVQQYLDAWNMDTYPNVDTLTSIWKLINNYRKIGPAIVSDIAKHTQFNDDFTSAIILYVLPQFEGLPIYKMNEFITKLDEQTDAIIDKDYLTDFVNDFFEAGGLE</sequence>
<gene>
    <name evidence="3" type="ORF">SAMN05216179_1045</name>
</gene>
<dbReference type="InterPro" id="IPR003593">
    <property type="entry name" value="AAA+_ATPase"/>
</dbReference>
<dbReference type="AlphaFoldDB" id="A0A1M7LE13"/>
<dbReference type="PANTHER" id="PTHR37291:SF1">
    <property type="entry name" value="TYPE IV METHYL-DIRECTED RESTRICTION ENZYME ECOKMCRB SUBUNIT"/>
    <property type="match status" value="1"/>
</dbReference>
<evidence type="ECO:0000313" key="3">
    <source>
        <dbReference type="EMBL" id="SHM76299.1"/>
    </source>
</evidence>
<dbReference type="Gene3D" id="3.40.50.300">
    <property type="entry name" value="P-loop containing nucleotide triphosphate hydrolases"/>
    <property type="match status" value="1"/>
</dbReference>
<dbReference type="OrthoDB" id="9781481at2"/>
<evidence type="ECO:0000259" key="2">
    <source>
        <dbReference type="SMART" id="SM00382"/>
    </source>
</evidence>
<dbReference type="InterPro" id="IPR027417">
    <property type="entry name" value="P-loop_NTPase"/>
</dbReference>
<dbReference type="PANTHER" id="PTHR37291">
    <property type="entry name" value="5-METHYLCYTOSINE-SPECIFIC RESTRICTION ENZYME B"/>
    <property type="match status" value="1"/>
</dbReference>
<dbReference type="GO" id="GO:0005524">
    <property type="term" value="F:ATP binding"/>
    <property type="evidence" value="ECO:0007669"/>
    <property type="project" value="InterPro"/>
</dbReference>
<dbReference type="SMART" id="SM00382">
    <property type="entry name" value="AAA"/>
    <property type="match status" value="1"/>
</dbReference>
<feature type="region of interest" description="Disordered" evidence="1">
    <location>
        <begin position="267"/>
        <end position="287"/>
    </location>
</feature>